<gene>
    <name evidence="1" type="ORF">EW026_g5569</name>
</gene>
<organism evidence="1 2">
    <name type="scientific">Hermanssonia centrifuga</name>
    <dbReference type="NCBI Taxonomy" id="98765"/>
    <lineage>
        <taxon>Eukaryota</taxon>
        <taxon>Fungi</taxon>
        <taxon>Dikarya</taxon>
        <taxon>Basidiomycota</taxon>
        <taxon>Agaricomycotina</taxon>
        <taxon>Agaricomycetes</taxon>
        <taxon>Polyporales</taxon>
        <taxon>Meruliaceae</taxon>
        <taxon>Hermanssonia</taxon>
    </lineage>
</organism>
<proteinExistence type="predicted"/>
<feature type="non-terminal residue" evidence="1">
    <location>
        <position position="1"/>
    </location>
</feature>
<protein>
    <submittedName>
        <fullName evidence="1">Uncharacterized protein</fullName>
    </submittedName>
</protein>
<evidence type="ECO:0000313" key="2">
    <source>
        <dbReference type="Proteomes" id="UP000309038"/>
    </source>
</evidence>
<accession>A0A4S4KDQ6</accession>
<dbReference type="EMBL" id="SGPJ01000252">
    <property type="protein sequence ID" value="THG96228.1"/>
    <property type="molecule type" value="Genomic_DNA"/>
</dbReference>
<comment type="caution">
    <text evidence="1">The sequence shown here is derived from an EMBL/GenBank/DDBJ whole genome shotgun (WGS) entry which is preliminary data.</text>
</comment>
<reference evidence="1 2" key="1">
    <citation type="submission" date="2019-02" db="EMBL/GenBank/DDBJ databases">
        <title>Genome sequencing of the rare red list fungi Phlebia centrifuga.</title>
        <authorList>
            <person name="Buettner E."/>
            <person name="Kellner H."/>
        </authorList>
    </citation>
    <scope>NUCLEOTIDE SEQUENCE [LARGE SCALE GENOMIC DNA]</scope>
    <source>
        <strain evidence="1 2">DSM 108282</strain>
    </source>
</reference>
<name>A0A4S4KDQ6_9APHY</name>
<dbReference type="AlphaFoldDB" id="A0A4S4KDQ6"/>
<keyword evidence="2" id="KW-1185">Reference proteome</keyword>
<dbReference type="Proteomes" id="UP000309038">
    <property type="component" value="Unassembled WGS sequence"/>
</dbReference>
<evidence type="ECO:0000313" key="1">
    <source>
        <dbReference type="EMBL" id="THG96228.1"/>
    </source>
</evidence>
<sequence>YAIYWPEDSTWDDDAVSSVQRNRVTFMRYLTKIADQVVALISEKHANSIVWAEESQDASMDVDTDDESDRLFTFQVAKTHEQEENVKCRTGFKIHDMKIINSLTAPDDLSVDPASLAPRLVPGEGAIGFMNSTYIPAHETLGQINDTKEAFALRQFIEKGSFRLSESLSESAFEILLKHGLGQRVPTVFGTLKEHRQYVNQTSQGSRKIKEDEMDEELRTQNPLLVAALSKEMADVVVHNFSTVSRDQMLDSSCRDADYARCSELLANLTEIYPLLATWRHECADDSKLRSVGKKSFTSRKEKLLAMRDALDGHPDLSEEEQRNLLDAADIATRTREVQSQAGMVSKIFGAVKDSLVPPVFNLQDRQDVQPEKISDAQFLCSLPSLVDKYPILSELAEEAMSIAHEHFSAGIKALANKTARNLEDSQRNDFKKSLRLQVEHDKKASLDTSRATFLRDFGDRLVREKYK</sequence>